<protein>
    <submittedName>
        <fullName evidence="2">Uncharacterized protein</fullName>
    </submittedName>
</protein>
<accession>A0A8E2DI03</accession>
<name>A0A8E2DI03_9APHY</name>
<reference evidence="2 3" key="1">
    <citation type="submission" date="2016-07" db="EMBL/GenBank/DDBJ databases">
        <title>Draft genome of the white-rot fungus Obba rivulosa 3A-2.</title>
        <authorList>
            <consortium name="DOE Joint Genome Institute"/>
            <person name="Miettinen O."/>
            <person name="Riley R."/>
            <person name="Acob R."/>
            <person name="Barry K."/>
            <person name="Cullen D."/>
            <person name="De Vries R."/>
            <person name="Hainaut M."/>
            <person name="Hatakka A."/>
            <person name="Henrissat B."/>
            <person name="Hilden K."/>
            <person name="Kuo R."/>
            <person name="Labutti K."/>
            <person name="Lipzen A."/>
            <person name="Makela M.R."/>
            <person name="Sandor L."/>
            <person name="Spatafora J.W."/>
            <person name="Grigoriev I.V."/>
            <person name="Hibbett D.S."/>
        </authorList>
    </citation>
    <scope>NUCLEOTIDE SEQUENCE [LARGE SCALE GENOMIC DNA]</scope>
    <source>
        <strain evidence="2 3">3A-2</strain>
    </source>
</reference>
<feature type="region of interest" description="Disordered" evidence="1">
    <location>
        <begin position="1"/>
        <end position="26"/>
    </location>
</feature>
<feature type="region of interest" description="Disordered" evidence="1">
    <location>
        <begin position="250"/>
        <end position="282"/>
    </location>
</feature>
<sequence>MSIPEVNTACPPLLQRSPAPTETPPAIAHNEASEEDLAMVIKFLETALPVIRQARERPGAAVFREISKQLFDVLYKKREEPGVGYTDPLIREYQDRVKGARGGGAADVDLIDGSRQPDFSIYEIPQDLTTLDSTVHFPTLVDKDGLFVQGSESGTEEFPHHGAYLAVGEGSEILKITTKMRSRRAVIGPDATDVDVPILTKDVFQNPAQGDKKVVMKIPMQQLQCLILDAIVIQKSPKLSAHELLQTALRMAKSNRPGTDETDESNDEDEGPSKHTRVAPEA</sequence>
<evidence type="ECO:0000313" key="3">
    <source>
        <dbReference type="Proteomes" id="UP000250043"/>
    </source>
</evidence>
<dbReference type="AlphaFoldDB" id="A0A8E2DI03"/>
<organism evidence="2 3">
    <name type="scientific">Obba rivulosa</name>
    <dbReference type="NCBI Taxonomy" id="1052685"/>
    <lineage>
        <taxon>Eukaryota</taxon>
        <taxon>Fungi</taxon>
        <taxon>Dikarya</taxon>
        <taxon>Basidiomycota</taxon>
        <taxon>Agaricomycotina</taxon>
        <taxon>Agaricomycetes</taxon>
        <taxon>Polyporales</taxon>
        <taxon>Gelatoporiaceae</taxon>
        <taxon>Obba</taxon>
    </lineage>
</organism>
<gene>
    <name evidence="2" type="ORF">OBBRIDRAFT_838209</name>
</gene>
<evidence type="ECO:0000256" key="1">
    <source>
        <dbReference type="SAM" id="MobiDB-lite"/>
    </source>
</evidence>
<feature type="compositionally biased region" description="Acidic residues" evidence="1">
    <location>
        <begin position="260"/>
        <end position="270"/>
    </location>
</feature>
<dbReference type="Proteomes" id="UP000250043">
    <property type="component" value="Unassembled WGS sequence"/>
</dbReference>
<proteinExistence type="predicted"/>
<evidence type="ECO:0000313" key="2">
    <source>
        <dbReference type="EMBL" id="OCH86364.1"/>
    </source>
</evidence>
<keyword evidence="3" id="KW-1185">Reference proteome</keyword>
<dbReference type="EMBL" id="KV722531">
    <property type="protein sequence ID" value="OCH86364.1"/>
    <property type="molecule type" value="Genomic_DNA"/>
</dbReference>